<protein>
    <submittedName>
        <fullName evidence="1">Uncharacterized protein</fullName>
    </submittedName>
</protein>
<reference evidence="1" key="1">
    <citation type="journal article" date="2013" name="Nature">
        <title>Draft genome of the wheat A-genome progenitor Triticum urartu.</title>
        <authorList>
            <person name="Ling H.Q."/>
            <person name="Zhao S."/>
            <person name="Liu D."/>
            <person name="Wang J."/>
            <person name="Sun H."/>
            <person name="Zhang C."/>
            <person name="Fan H."/>
            <person name="Li D."/>
            <person name="Dong L."/>
            <person name="Tao Y."/>
            <person name="Gao C."/>
            <person name="Wu H."/>
            <person name="Li Y."/>
            <person name="Cui Y."/>
            <person name="Guo X."/>
            <person name="Zheng S."/>
            <person name="Wang B."/>
            <person name="Yu K."/>
            <person name="Liang Q."/>
            <person name="Yang W."/>
            <person name="Lou X."/>
            <person name="Chen J."/>
            <person name="Feng M."/>
            <person name="Jian J."/>
            <person name="Zhang X."/>
            <person name="Luo G."/>
            <person name="Jiang Y."/>
            <person name="Liu J."/>
            <person name="Wang Z."/>
            <person name="Sha Y."/>
            <person name="Zhang B."/>
            <person name="Wu H."/>
            <person name="Tang D."/>
            <person name="Shen Q."/>
            <person name="Xue P."/>
            <person name="Zou S."/>
            <person name="Wang X."/>
            <person name="Liu X."/>
            <person name="Wang F."/>
            <person name="Yang Y."/>
            <person name="An X."/>
            <person name="Dong Z."/>
            <person name="Zhang K."/>
            <person name="Zhang X."/>
            <person name="Luo M.C."/>
            <person name="Dvorak J."/>
            <person name="Tong Y."/>
            <person name="Wang J."/>
            <person name="Yang H."/>
            <person name="Li Z."/>
            <person name="Wang D."/>
            <person name="Zhang A."/>
            <person name="Wang J."/>
        </authorList>
    </citation>
    <scope>NUCLEOTIDE SEQUENCE</scope>
</reference>
<organism evidence="1">
    <name type="scientific">Triticum urartu</name>
    <name type="common">Red wild einkorn</name>
    <name type="synonym">Crithodium urartu</name>
    <dbReference type="NCBI Taxonomy" id="4572"/>
    <lineage>
        <taxon>Eukaryota</taxon>
        <taxon>Viridiplantae</taxon>
        <taxon>Streptophyta</taxon>
        <taxon>Embryophyta</taxon>
        <taxon>Tracheophyta</taxon>
        <taxon>Spermatophyta</taxon>
        <taxon>Magnoliopsida</taxon>
        <taxon>Liliopsida</taxon>
        <taxon>Poales</taxon>
        <taxon>Poaceae</taxon>
        <taxon>BOP clade</taxon>
        <taxon>Pooideae</taxon>
        <taxon>Triticodae</taxon>
        <taxon>Triticeae</taxon>
        <taxon>Triticinae</taxon>
        <taxon>Triticum</taxon>
    </lineage>
</organism>
<evidence type="ECO:0000313" key="1">
    <source>
        <dbReference type="EMBL" id="EMS58453.1"/>
    </source>
</evidence>
<proteinExistence type="predicted"/>
<name>M7Z5N2_TRIUA</name>
<dbReference type="EMBL" id="KD132733">
    <property type="protein sequence ID" value="EMS58453.1"/>
    <property type="molecule type" value="Genomic_DNA"/>
</dbReference>
<dbReference type="AlphaFoldDB" id="M7Z5N2"/>
<sequence length="102" mass="10540">MPAPRPLAVIVQCVRNPVQEGGEARGGGRGGADGACIGQPLAAGSGIEYAYGHCAMRAESGTRRRRGAAAEDGPCLPWGLGVMPSSPAFGSVREMTSLFQYY</sequence>
<gene>
    <name evidence="1" type="ORF">TRIUR3_22123</name>
</gene>
<accession>M7Z5N2</accession>